<name>A0A1S1PBQ4_METEX</name>
<comment type="caution">
    <text evidence="2">The sequence shown here is derived from an EMBL/GenBank/DDBJ whole genome shotgun (WGS) entry which is preliminary data.</text>
</comment>
<protein>
    <recommendedName>
        <fullName evidence="4">Transglutaminase</fullName>
    </recommendedName>
</protein>
<dbReference type="Gene3D" id="3.10.620.30">
    <property type="match status" value="1"/>
</dbReference>
<evidence type="ECO:0000313" key="2">
    <source>
        <dbReference type="EMBL" id="OHV17424.1"/>
    </source>
</evidence>
<sequence>MQKAMWVLAAMLLAGMLGTVSAIGAPLHSENVPMRTFKDARDLQAWTVFCEGSGKVECSIDTAQPERIELTAGNWKEIEAINIRVNRMVKLVTDQEHWDAPDVWSLAEDGKGDGEDYALLKRRLLVGKGLPRRAMRMTVVIDEAGHGHGVLTLITDRGDYVLDSKTNAVMPWHHTGYVFIKRERQDKFGWVSLGGVASPIQYDKKPDPKAAVTTAPRP</sequence>
<dbReference type="Pfam" id="PF06035">
    <property type="entry name" value="Peptidase_C93"/>
    <property type="match status" value="1"/>
</dbReference>
<dbReference type="AlphaFoldDB" id="A0A1S1PBQ4"/>
<proteinExistence type="predicted"/>
<feature type="signal peptide" evidence="1">
    <location>
        <begin position="1"/>
        <end position="24"/>
    </location>
</feature>
<evidence type="ECO:0000256" key="1">
    <source>
        <dbReference type="SAM" id="SignalP"/>
    </source>
</evidence>
<dbReference type="EMBL" id="MNAO01000040">
    <property type="protein sequence ID" value="OHV17424.1"/>
    <property type="molecule type" value="Genomic_DNA"/>
</dbReference>
<keyword evidence="1" id="KW-0732">Signal</keyword>
<feature type="chain" id="PRO_5012368040" description="Transglutaminase" evidence="1">
    <location>
        <begin position="25"/>
        <end position="218"/>
    </location>
</feature>
<evidence type="ECO:0008006" key="4">
    <source>
        <dbReference type="Google" id="ProtNLM"/>
    </source>
</evidence>
<dbReference type="Proteomes" id="UP000180215">
    <property type="component" value="Unassembled WGS sequence"/>
</dbReference>
<reference evidence="2 3" key="1">
    <citation type="submission" date="2016-10" db="EMBL/GenBank/DDBJ databases">
        <title>Draft genome sequence of Methylobacterium extorquens CP3, a seed endophyte of Crotalaria pumila with plant growth-promoting and metal tolerance properties.</title>
        <authorList>
            <person name="Sanchez-Lopez A.S."/>
            <person name="Van Hamme J.D."/>
            <person name="Thijs S."/>
            <person name="Mcammond B.M."/>
            <person name="Stevens V."/>
            <person name="Gonzalez-Chavez M.D.C."/>
            <person name="Vangronsveld J."/>
        </authorList>
    </citation>
    <scope>NUCLEOTIDE SEQUENCE [LARGE SCALE GENOMIC DNA]</scope>
    <source>
        <strain evidence="2 3">CP3</strain>
    </source>
</reference>
<gene>
    <name evidence="2" type="ORF">BK022_05740</name>
</gene>
<accession>A0A1S1PBQ4</accession>
<organism evidence="2 3">
    <name type="scientific">Methylorubrum extorquens</name>
    <name type="common">Methylobacterium dichloromethanicum</name>
    <name type="synonym">Methylobacterium extorquens</name>
    <dbReference type="NCBI Taxonomy" id="408"/>
    <lineage>
        <taxon>Bacteria</taxon>
        <taxon>Pseudomonadati</taxon>
        <taxon>Pseudomonadota</taxon>
        <taxon>Alphaproteobacteria</taxon>
        <taxon>Hyphomicrobiales</taxon>
        <taxon>Methylobacteriaceae</taxon>
        <taxon>Methylorubrum</taxon>
    </lineage>
</organism>
<dbReference type="PANTHER" id="PTHR39327:SF1">
    <property type="entry name" value="BLR5470 PROTEIN"/>
    <property type="match status" value="1"/>
</dbReference>
<evidence type="ECO:0000313" key="3">
    <source>
        <dbReference type="Proteomes" id="UP000180215"/>
    </source>
</evidence>
<dbReference type="PANTHER" id="PTHR39327">
    <property type="match status" value="1"/>
</dbReference>
<dbReference type="InterPro" id="IPR010319">
    <property type="entry name" value="Transglutaminase-like_Cys_pept"/>
</dbReference>